<proteinExistence type="inferred from homology"/>
<dbReference type="EMBL" id="AE008923">
    <property type="protein sequence ID" value="AAM35699.1"/>
    <property type="molecule type" value="Genomic_DNA"/>
</dbReference>
<evidence type="ECO:0000256" key="9">
    <source>
        <dbReference type="RuleBase" id="RU003357"/>
    </source>
</evidence>
<sequence>MHVHGALLHSSDWIMIVRCSLLRPSRLSQALCLSLCALCGHAAAQETQATTPAQGEMATLDKVTVAATRYNATDMQMAATNTVNVLSADDLKTTAVHNVAEALGLMPGVNVINTGQSYFGGIDGAARGEGMFSSVRGLNAEYNVNLINGINVAQGMPYSRGVQLSLLPPSGLQTIVLNKTSTADMDGDAIGGTIDYRTPSAFDSPDRQGGSVTLSGRLESRARDYGDSGLGSGAAGDWHARFGDAGQFGVSVSAYYDERHFVNSEVASASAARNDGAWKFARADASGNLAAGADPQEVLQSTGVNIGYSQGDTRRYGGNAAFDWRVDPSLHLYARMTYAFAKTEQNTGYTQFVPANVSFTQIGSSGAYQPQINRVAVRYWYETNPEEADLATVQFGAEKQLGHWTFAPNIFYGTGNNDRPDHVEISARNDQYSSTNFAYGANRFISYNGDGFPIPLLTPAMQAQALDVGSLYARRTGQISKQYSGQDKGGGKFDVAYDLDAGLLNRIAFGVKYVDSSRSFTDRDWTNAKYTDGTLLRDTGLIAQRYDAVYPGQYAFPTVRLSNAALNDLIARTLTPASFDSCGQLAINNLNCNTMRATEAVSAAYAMATLRSGNWEILPGVRFEHTAITNTFWAQPVAIHGAEQVGAFANNHTRYNVALPSVFVNYRPDGDGAVYRGSVWTSYTRPAFVQLGGGRSTDISSDGQTTITEGNPDLKPIKSLNVDLSGEWQNDSGGHAMLAGYYKRLTDYIYESGSNAANAGESESGNIRFVRPQNGGDGRVLGIEAAVRQTFQGLPAPLDGFGIGANITRQTTRVDLGEEGFAHERIQNAPNLLANAELFYEKGPWSVNLSYHYSGEYVSVYDYLNQGANWDNLWIKPITRVDLHLGYAPNDHLRVDLSVANLTKQHSYWAHVGHETDAISDIVDSGMTSLLTAKYAF</sequence>
<accession>A0AAI8ERD8</accession>
<evidence type="ECO:0000256" key="2">
    <source>
        <dbReference type="ARBA" id="ARBA00022448"/>
    </source>
</evidence>
<keyword evidence="7 8" id="KW-0998">Cell outer membrane</keyword>
<dbReference type="Proteomes" id="UP000000576">
    <property type="component" value="Chromosome"/>
</dbReference>
<dbReference type="InterPro" id="IPR010104">
    <property type="entry name" value="TonB_rcpt_bac"/>
</dbReference>
<keyword evidence="3 8" id="KW-1134">Transmembrane beta strand</keyword>
<evidence type="ECO:0000256" key="8">
    <source>
        <dbReference type="PROSITE-ProRule" id="PRU01360"/>
    </source>
</evidence>
<dbReference type="PANTHER" id="PTHR40980:SF4">
    <property type="entry name" value="TONB-DEPENDENT RECEPTOR-LIKE BETA-BARREL DOMAIN-CONTAINING PROTEIN"/>
    <property type="match status" value="1"/>
</dbReference>
<protein>
    <submittedName>
        <fullName evidence="13">TonB-dependent receptor</fullName>
    </submittedName>
</protein>
<feature type="region of interest" description="Disordered" evidence="10">
    <location>
        <begin position="197"/>
        <end position="216"/>
    </location>
</feature>
<keyword evidence="5 9" id="KW-0798">TonB box</keyword>
<dbReference type="AlphaFoldDB" id="A0AAI8ERD8"/>
<reference evidence="13 14" key="1">
    <citation type="journal article" date="2002" name="Nature">
        <title>Comparison of the genomes of two Xanthomonas pathogens with differing host specificities.</title>
        <authorList>
            <person name="da Silva A.C."/>
            <person name="Ferro J.A."/>
            <person name="Reinach F.C."/>
            <person name="Farah C.S."/>
            <person name="Furlan L.R."/>
            <person name="Quaggio R.B."/>
            <person name="Monteiro-Vitorello C.B."/>
            <person name="Van Sluys M.A."/>
            <person name="Almeida N.F."/>
            <person name="Alves L.M."/>
            <person name="do Amaral A.M."/>
            <person name="Bertolini M.C."/>
            <person name="Camargo L.E."/>
            <person name="Camarotte G."/>
            <person name="Cannavan F."/>
            <person name="Cardozo J."/>
            <person name="Chambergo F."/>
            <person name="Ciapina L.P."/>
            <person name="Cicarelli R.M."/>
            <person name="Coutinho L.L."/>
            <person name="Cursino-Santos J.R."/>
            <person name="El-Dorry H."/>
            <person name="Faria J.B."/>
            <person name="Ferreira A.J."/>
            <person name="Ferreira R.C."/>
            <person name="Ferro M.I."/>
            <person name="Formighieri E.F."/>
            <person name="Franco M.C."/>
            <person name="Greggio C.C."/>
            <person name="Gruber A."/>
            <person name="Katsuyama A.M."/>
            <person name="Kishi L.T."/>
            <person name="Leite R.P."/>
            <person name="Lemos E.G."/>
            <person name="Lemos M.V."/>
            <person name="Locali E.C."/>
            <person name="Machado M.A."/>
            <person name="Madeira A.M."/>
            <person name="Martinez-Rossi N.M."/>
            <person name="Martins E.C."/>
            <person name="Meidanis J."/>
            <person name="Menck C.F."/>
            <person name="Miyaki C.Y."/>
            <person name="Moon D.H."/>
            <person name="Moreira L.M."/>
            <person name="Novo M.T."/>
            <person name="Okura V.K."/>
            <person name="Oliveira M.C."/>
            <person name="Oliveira V.R."/>
            <person name="Pereira H.A."/>
            <person name="Rossi A."/>
            <person name="Sena J.A."/>
            <person name="Silva C."/>
            <person name="de Souza R.F."/>
            <person name="Spinola L.A."/>
            <person name="Takita M.A."/>
            <person name="Tamura R.E."/>
            <person name="Teixeira E.C."/>
            <person name="Tezza R.I."/>
            <person name="Trindade dos Santos M."/>
            <person name="Truffi D."/>
            <person name="Tsai S.M."/>
            <person name="White F.F."/>
            <person name="Setubal J.C."/>
            <person name="Kitajima J.P."/>
        </authorList>
    </citation>
    <scope>NUCLEOTIDE SEQUENCE [LARGE SCALE GENOMIC DNA]</scope>
    <source>
        <strain evidence="13 14">306</strain>
    </source>
</reference>
<evidence type="ECO:0000313" key="13">
    <source>
        <dbReference type="EMBL" id="AAM35699.1"/>
    </source>
</evidence>
<evidence type="ECO:0000256" key="4">
    <source>
        <dbReference type="ARBA" id="ARBA00022692"/>
    </source>
</evidence>
<dbReference type="NCBIfam" id="TIGR01782">
    <property type="entry name" value="TonB-Xanth-Caul"/>
    <property type="match status" value="1"/>
</dbReference>
<keyword evidence="2 8" id="KW-0813">Transport</keyword>
<keyword evidence="13" id="KW-0675">Receptor</keyword>
<dbReference type="PROSITE" id="PS52016">
    <property type="entry name" value="TONB_DEPENDENT_REC_3"/>
    <property type="match status" value="1"/>
</dbReference>
<evidence type="ECO:0000259" key="11">
    <source>
        <dbReference type="Pfam" id="PF00593"/>
    </source>
</evidence>
<dbReference type="KEGG" id="xac:XAC0811"/>
<evidence type="ECO:0000259" key="12">
    <source>
        <dbReference type="Pfam" id="PF07715"/>
    </source>
</evidence>
<name>A0AAI8ERD8_XANAC</name>
<evidence type="ECO:0000256" key="1">
    <source>
        <dbReference type="ARBA" id="ARBA00004571"/>
    </source>
</evidence>
<feature type="domain" description="TonB-dependent receptor plug" evidence="12">
    <location>
        <begin position="77"/>
        <end position="193"/>
    </location>
</feature>
<dbReference type="InterPro" id="IPR037066">
    <property type="entry name" value="Plug_dom_sf"/>
</dbReference>
<organism evidence="13 14">
    <name type="scientific">Xanthomonas axonopodis pv. citri (strain 306)</name>
    <dbReference type="NCBI Taxonomy" id="190486"/>
    <lineage>
        <taxon>Bacteria</taxon>
        <taxon>Pseudomonadati</taxon>
        <taxon>Pseudomonadota</taxon>
        <taxon>Gammaproteobacteria</taxon>
        <taxon>Lysobacterales</taxon>
        <taxon>Lysobacteraceae</taxon>
        <taxon>Xanthomonas</taxon>
    </lineage>
</organism>
<evidence type="ECO:0000256" key="6">
    <source>
        <dbReference type="ARBA" id="ARBA00023136"/>
    </source>
</evidence>
<dbReference type="Pfam" id="PF07715">
    <property type="entry name" value="Plug"/>
    <property type="match status" value="1"/>
</dbReference>
<dbReference type="InterPro" id="IPR012910">
    <property type="entry name" value="Plug_dom"/>
</dbReference>
<comment type="similarity">
    <text evidence="8 9">Belongs to the TonB-dependent receptor family.</text>
</comment>
<keyword evidence="4 8" id="KW-0812">Transmembrane</keyword>
<dbReference type="InterPro" id="IPR039426">
    <property type="entry name" value="TonB-dep_rcpt-like"/>
</dbReference>
<dbReference type="Gene3D" id="2.40.170.20">
    <property type="entry name" value="TonB-dependent receptor, beta-barrel domain"/>
    <property type="match status" value="1"/>
</dbReference>
<gene>
    <name evidence="13" type="primary">cirA</name>
    <name evidence="13" type="ordered locus">XAC0811</name>
</gene>
<evidence type="ECO:0000256" key="3">
    <source>
        <dbReference type="ARBA" id="ARBA00022452"/>
    </source>
</evidence>
<dbReference type="InterPro" id="IPR000531">
    <property type="entry name" value="Beta-barrel_TonB"/>
</dbReference>
<comment type="subcellular location">
    <subcellularLocation>
        <location evidence="1 8">Cell outer membrane</location>
        <topology evidence="1 8">Multi-pass membrane protein</topology>
    </subcellularLocation>
</comment>
<evidence type="ECO:0000256" key="7">
    <source>
        <dbReference type="ARBA" id="ARBA00023237"/>
    </source>
</evidence>
<keyword evidence="6 8" id="KW-0472">Membrane</keyword>
<dbReference type="InterPro" id="IPR036942">
    <property type="entry name" value="Beta-barrel_TonB_sf"/>
</dbReference>
<dbReference type="SUPFAM" id="SSF56935">
    <property type="entry name" value="Porins"/>
    <property type="match status" value="1"/>
</dbReference>
<dbReference type="GO" id="GO:0009279">
    <property type="term" value="C:cell outer membrane"/>
    <property type="evidence" value="ECO:0007669"/>
    <property type="project" value="UniProtKB-SubCell"/>
</dbReference>
<dbReference type="PANTHER" id="PTHR40980">
    <property type="entry name" value="PLUG DOMAIN-CONTAINING PROTEIN"/>
    <property type="match status" value="1"/>
</dbReference>
<dbReference type="Gene3D" id="2.170.130.10">
    <property type="entry name" value="TonB-dependent receptor, plug domain"/>
    <property type="match status" value="1"/>
</dbReference>
<dbReference type="Pfam" id="PF00593">
    <property type="entry name" value="TonB_dep_Rec_b-barrel"/>
    <property type="match status" value="1"/>
</dbReference>
<evidence type="ECO:0000256" key="5">
    <source>
        <dbReference type="ARBA" id="ARBA00023077"/>
    </source>
</evidence>
<feature type="domain" description="TonB-dependent receptor-like beta-barrel" evidence="11">
    <location>
        <begin position="432"/>
        <end position="902"/>
    </location>
</feature>
<evidence type="ECO:0000313" key="14">
    <source>
        <dbReference type="Proteomes" id="UP000000576"/>
    </source>
</evidence>
<evidence type="ECO:0000256" key="10">
    <source>
        <dbReference type="SAM" id="MobiDB-lite"/>
    </source>
</evidence>